<comment type="similarity">
    <text evidence="2">Belongs to the bacterial solute-binding protein 1 family.</text>
</comment>
<dbReference type="RefSeq" id="WP_146290749.1">
    <property type="nucleotide sequence ID" value="NZ_CP042304.1"/>
</dbReference>
<dbReference type="Proteomes" id="UP000315364">
    <property type="component" value="Chromosome"/>
</dbReference>
<feature type="chain" id="PRO_5023006761" evidence="4">
    <location>
        <begin position="29"/>
        <end position="433"/>
    </location>
</feature>
<dbReference type="GO" id="GO:0042597">
    <property type="term" value="C:periplasmic space"/>
    <property type="evidence" value="ECO:0007669"/>
    <property type="project" value="UniProtKB-SubCell"/>
</dbReference>
<dbReference type="EMBL" id="CP042304">
    <property type="protein sequence ID" value="QDZ11933.1"/>
    <property type="molecule type" value="Genomic_DNA"/>
</dbReference>
<name>A0A5B8LUX8_9HYPH</name>
<reference evidence="5 6" key="1">
    <citation type="submission" date="2019-07" db="EMBL/GenBank/DDBJ databases">
        <title>Full genome sequence of Devosia sp. Gsoil 520.</title>
        <authorList>
            <person name="Im W.-T."/>
        </authorList>
    </citation>
    <scope>NUCLEOTIDE SEQUENCE [LARGE SCALE GENOMIC DNA]</scope>
    <source>
        <strain evidence="5 6">Gsoil 520</strain>
    </source>
</reference>
<gene>
    <name evidence="5" type="ORF">FPZ08_14970</name>
</gene>
<dbReference type="OrthoDB" id="7319459at2"/>
<dbReference type="AlphaFoldDB" id="A0A5B8LUX8"/>
<evidence type="ECO:0000256" key="4">
    <source>
        <dbReference type="SAM" id="SignalP"/>
    </source>
</evidence>
<keyword evidence="3" id="KW-0574">Periplasm</keyword>
<dbReference type="CDD" id="cd13585">
    <property type="entry name" value="PBP2_TMBP_like"/>
    <property type="match status" value="1"/>
</dbReference>
<dbReference type="Gene3D" id="3.40.190.10">
    <property type="entry name" value="Periplasmic binding protein-like II"/>
    <property type="match status" value="1"/>
</dbReference>
<dbReference type="KEGG" id="dea:FPZ08_14970"/>
<evidence type="ECO:0000256" key="2">
    <source>
        <dbReference type="ARBA" id="ARBA00008520"/>
    </source>
</evidence>
<sequence length="433" mass="46435">MFKGLSARGGLRKAGLALALSTALVAGAFSPMLAAAQETTLKFVSWQNDEPGVGGWWASLIEEFKAQHPGVEVEWTKVERAAFADTMTTLFAGGSPPDIVHLASFEFQRFANEGWLEDLGPWFDKGGVGLDGWAGQQICEFNGETACVMMLYFGYIMAYNQAILDAEGLAAPTNYEELLEVARKTTKDLNGDGIIDQFGLHHPTKVGGGQYVTEMLNYVLDAGGRWTNAEGQVTINTPEVIEGLTRWKTIVTEGLMPRDLSSGETRQLLADGKIAVGLDGPWLVPILAKGAASADVKIVADPLSPPVGGSSNVLGMSKDISDEHKALVWDFIQLAMSDEFQSSYATLAASPAPSPRADITEATAVTPEFGLLVEGAQAASAEGIDRIPAGLEIQYNEFAKMVMEESQRMIIEDLDPAAVAATMQARAEELQNQ</sequence>
<keyword evidence="4" id="KW-0732">Signal</keyword>
<evidence type="ECO:0000313" key="5">
    <source>
        <dbReference type="EMBL" id="QDZ11933.1"/>
    </source>
</evidence>
<proteinExistence type="inferred from homology"/>
<accession>A0A5B8LUX8</accession>
<protein>
    <submittedName>
        <fullName evidence="5">Sugar ABC transporter substrate-binding protein</fullName>
    </submittedName>
</protein>
<dbReference type="PANTHER" id="PTHR43649">
    <property type="entry name" value="ARABINOSE-BINDING PROTEIN-RELATED"/>
    <property type="match status" value="1"/>
</dbReference>
<comment type="subcellular location">
    <subcellularLocation>
        <location evidence="1">Periplasm</location>
    </subcellularLocation>
</comment>
<keyword evidence="6" id="KW-1185">Reference proteome</keyword>
<evidence type="ECO:0000313" key="6">
    <source>
        <dbReference type="Proteomes" id="UP000315364"/>
    </source>
</evidence>
<dbReference type="InterPro" id="IPR006059">
    <property type="entry name" value="SBP"/>
</dbReference>
<dbReference type="InterPro" id="IPR050490">
    <property type="entry name" value="Bact_solute-bd_prot1"/>
</dbReference>
<evidence type="ECO:0000256" key="3">
    <source>
        <dbReference type="ARBA" id="ARBA00022764"/>
    </source>
</evidence>
<dbReference type="PANTHER" id="PTHR43649:SF12">
    <property type="entry name" value="DIACETYLCHITOBIOSE BINDING PROTEIN DASA"/>
    <property type="match status" value="1"/>
</dbReference>
<dbReference type="Pfam" id="PF01547">
    <property type="entry name" value="SBP_bac_1"/>
    <property type="match status" value="1"/>
</dbReference>
<organism evidence="5 6">
    <name type="scientific">Devosia ginsengisoli</name>
    <dbReference type="NCBI Taxonomy" id="400770"/>
    <lineage>
        <taxon>Bacteria</taxon>
        <taxon>Pseudomonadati</taxon>
        <taxon>Pseudomonadota</taxon>
        <taxon>Alphaproteobacteria</taxon>
        <taxon>Hyphomicrobiales</taxon>
        <taxon>Devosiaceae</taxon>
        <taxon>Devosia</taxon>
    </lineage>
</organism>
<feature type="signal peptide" evidence="4">
    <location>
        <begin position="1"/>
        <end position="28"/>
    </location>
</feature>
<dbReference type="SUPFAM" id="SSF53850">
    <property type="entry name" value="Periplasmic binding protein-like II"/>
    <property type="match status" value="1"/>
</dbReference>
<evidence type="ECO:0000256" key="1">
    <source>
        <dbReference type="ARBA" id="ARBA00004418"/>
    </source>
</evidence>